<organism evidence="1 2">
    <name type="scientific">Deinococcus navajonensis</name>
    <dbReference type="NCBI Taxonomy" id="309884"/>
    <lineage>
        <taxon>Bacteria</taxon>
        <taxon>Thermotogati</taxon>
        <taxon>Deinococcota</taxon>
        <taxon>Deinococci</taxon>
        <taxon>Deinococcales</taxon>
        <taxon>Deinococcaceae</taxon>
        <taxon>Deinococcus</taxon>
    </lineage>
</organism>
<dbReference type="RefSeq" id="WP_380035549.1">
    <property type="nucleotide sequence ID" value="NZ_JBHSEH010000004.1"/>
</dbReference>
<dbReference type="Proteomes" id="UP001595998">
    <property type="component" value="Unassembled WGS sequence"/>
</dbReference>
<evidence type="ECO:0000313" key="2">
    <source>
        <dbReference type="Proteomes" id="UP001595998"/>
    </source>
</evidence>
<evidence type="ECO:0000313" key="1">
    <source>
        <dbReference type="EMBL" id="MFC4424879.1"/>
    </source>
</evidence>
<dbReference type="EMBL" id="JBHSEH010000004">
    <property type="protein sequence ID" value="MFC4424879.1"/>
    <property type="molecule type" value="Genomic_DNA"/>
</dbReference>
<accession>A0ABV8XH57</accession>
<reference evidence="2" key="1">
    <citation type="journal article" date="2019" name="Int. J. Syst. Evol. Microbiol.">
        <title>The Global Catalogue of Microorganisms (GCM) 10K type strain sequencing project: providing services to taxonomists for standard genome sequencing and annotation.</title>
        <authorList>
            <consortium name="The Broad Institute Genomics Platform"/>
            <consortium name="The Broad Institute Genome Sequencing Center for Infectious Disease"/>
            <person name="Wu L."/>
            <person name="Ma J."/>
        </authorList>
    </citation>
    <scope>NUCLEOTIDE SEQUENCE [LARGE SCALE GENOMIC DNA]</scope>
    <source>
        <strain evidence="2">CCUG 56029</strain>
    </source>
</reference>
<keyword evidence="2" id="KW-1185">Reference proteome</keyword>
<name>A0ABV8XH57_9DEIO</name>
<gene>
    <name evidence="1" type="ORF">ACFOZ9_01555</name>
</gene>
<sequence>MDDALREALHLYFGPKEVALIEKYLQYGEMIGYELLLPREWASEYVDAAAQSGCVVLGIEFARSLPRRPIHVTSYADYSTGPDAVQKCRELAQKDLMLWPSGADWAAFNLKE</sequence>
<comment type="caution">
    <text evidence="1">The sequence shown here is derived from an EMBL/GenBank/DDBJ whole genome shotgun (WGS) entry which is preliminary data.</text>
</comment>
<proteinExistence type="predicted"/>
<protein>
    <submittedName>
        <fullName evidence="1">Uncharacterized protein</fullName>
    </submittedName>
</protein>